<dbReference type="OrthoDB" id="5817365at2"/>
<evidence type="ECO:0000256" key="1">
    <source>
        <dbReference type="SAM" id="MobiDB-lite"/>
    </source>
</evidence>
<proteinExistence type="predicted"/>
<reference evidence="2 3" key="1">
    <citation type="submission" date="2018-01" db="EMBL/GenBank/DDBJ databases">
        <title>Whole genome sequencing of Histamine producing bacteria.</title>
        <authorList>
            <person name="Butler K."/>
        </authorList>
    </citation>
    <scope>NUCLEOTIDE SEQUENCE [LARGE SCALE GENOMIC DNA]</scope>
    <source>
        <strain evidence="2 3">DSM 24669</strain>
    </source>
</reference>
<comment type="caution">
    <text evidence="2">The sequence shown here is derived from an EMBL/GenBank/DDBJ whole genome shotgun (WGS) entry which is preliminary data.</text>
</comment>
<dbReference type="EMBL" id="PYLZ01000001">
    <property type="protein sequence ID" value="PSW26723.1"/>
    <property type="molecule type" value="Genomic_DNA"/>
</dbReference>
<feature type="compositionally biased region" description="Basic and acidic residues" evidence="1">
    <location>
        <begin position="18"/>
        <end position="45"/>
    </location>
</feature>
<organism evidence="2 3">
    <name type="scientific">Photobacterium swingsii</name>
    <dbReference type="NCBI Taxonomy" id="680026"/>
    <lineage>
        <taxon>Bacteria</taxon>
        <taxon>Pseudomonadati</taxon>
        <taxon>Pseudomonadota</taxon>
        <taxon>Gammaproteobacteria</taxon>
        <taxon>Vibrionales</taxon>
        <taxon>Vibrionaceae</taxon>
        <taxon>Photobacterium</taxon>
    </lineage>
</organism>
<evidence type="ECO:0000313" key="3">
    <source>
        <dbReference type="Proteomes" id="UP000240481"/>
    </source>
</evidence>
<sequence length="61" mass="7160">MINPNNHLPYPTRPPLGKTEKSTAIDERKQRVDSHEKQQQNDKEQPKKKKPPRKGLLDIYV</sequence>
<protein>
    <submittedName>
        <fullName evidence="2">Uncharacterized protein</fullName>
    </submittedName>
</protein>
<dbReference type="Proteomes" id="UP000240481">
    <property type="component" value="Unassembled WGS sequence"/>
</dbReference>
<feature type="region of interest" description="Disordered" evidence="1">
    <location>
        <begin position="1"/>
        <end position="61"/>
    </location>
</feature>
<dbReference type="STRING" id="680026.AB733_10590"/>
<evidence type="ECO:0000313" key="2">
    <source>
        <dbReference type="EMBL" id="PSW26723.1"/>
    </source>
</evidence>
<accession>A0A0J8XZ74</accession>
<gene>
    <name evidence="2" type="ORF">C9I94_01710</name>
</gene>
<keyword evidence="3" id="KW-1185">Reference proteome</keyword>
<dbReference type="RefSeq" id="WP_048898734.1">
    <property type="nucleotide sequence ID" value="NZ_AP024852.1"/>
</dbReference>
<dbReference type="AlphaFoldDB" id="A0A0J8XZ74"/>
<name>A0A0J8XZ74_9GAMM</name>